<dbReference type="Pfam" id="PF12036">
    <property type="entry name" value="DUF3522"/>
    <property type="match status" value="1"/>
</dbReference>
<evidence type="ECO:0000256" key="4">
    <source>
        <dbReference type="ARBA" id="ARBA00022692"/>
    </source>
</evidence>
<dbReference type="GO" id="GO:0005886">
    <property type="term" value="C:plasma membrane"/>
    <property type="evidence" value="ECO:0007669"/>
    <property type="project" value="UniProtKB-SubCell"/>
</dbReference>
<evidence type="ECO:0000256" key="8">
    <source>
        <dbReference type="SAM" id="SignalP"/>
    </source>
</evidence>
<dbReference type="EMBL" id="KZ305030">
    <property type="protein sequence ID" value="PIA49267.1"/>
    <property type="molecule type" value="Genomic_DNA"/>
</dbReference>
<name>A0A2G5E160_AQUCA</name>
<dbReference type="Proteomes" id="UP000230069">
    <property type="component" value="Unassembled WGS sequence"/>
</dbReference>
<dbReference type="STRING" id="218851.A0A2G5E160"/>
<dbReference type="AlphaFoldDB" id="A0A2G5E160"/>
<dbReference type="InterPro" id="IPR021910">
    <property type="entry name" value="NGX6/PGAP6/MYMK"/>
</dbReference>
<dbReference type="PROSITE" id="PS00022">
    <property type="entry name" value="EGF_1"/>
    <property type="match status" value="1"/>
</dbReference>
<dbReference type="PANTHER" id="PTHR14319">
    <property type="entry name" value="FIVE-SPAN TRANSMEMBRANE PROTEIN M83"/>
    <property type="match status" value="1"/>
</dbReference>
<comment type="subcellular location">
    <subcellularLocation>
        <location evidence="1">Cell membrane</location>
        <topology evidence="1">Multi-pass membrane protein</topology>
    </subcellularLocation>
</comment>
<keyword evidence="6 7" id="KW-0472">Membrane</keyword>
<dbReference type="OrthoDB" id="69646at2759"/>
<comment type="similarity">
    <text evidence="2">Belongs to the TMEM8 family.</text>
</comment>
<evidence type="ECO:0000313" key="10">
    <source>
        <dbReference type="EMBL" id="PIA49267.1"/>
    </source>
</evidence>
<evidence type="ECO:0000259" key="9">
    <source>
        <dbReference type="PROSITE" id="PS00022"/>
    </source>
</evidence>
<keyword evidence="4 7" id="KW-0812">Transmembrane</keyword>
<sequence>MAKKVQTLSCVLNLNLLLHLLLCLPIITFSSSSVNEFGLNDNNIPITLSSFHYSKSTLNPYSWRYIRVDLPPGFASMSINLESDLDIDPRTVKKLPKSKLPIICFRDGGPPLPDVSNIALTVLSTPANHSIGGIQVLQLVDQCHPLQENTVLMFTNEQISSGALYIGLFNGFGSASTQSKMIIRGSDFSFSTNISVEGCPTSGMWGQYCNQTVVPLSCVQSDVSTNIKNHSDTEKITTCRNSFEASCTGYRAPRGYSLDVSGMVEELKIMTVNVSLNERSLTNNTGNVIGVLYARYGAMPSGSLYDFSIDINKTPLVIRSPKVGRWYVSLLPGKQTQGKLSMEDNNINSDLCYSLDWQVRECPVGKAGPNCTWESHMLQTIMSKNALPFESYYWPIGETISPASSKFLLEPLLSKSSFGEYAWTYFLLDIPRGAAGGNIHVQLSSDDVLDYEIYSRVGGLPSLSTWDYYYSNKTSSSNGSIFFKLYDASENAVNFYILYPKEGTWSFGLRHPVRSDGSNKHQTFMSIASERCPNGCSSPHGTCHNSMDASGLTLYSYCFCDRDHGGFDCSIEIVSRKGHIWHSIALIASNGAAILPAFWTLRHKAFAEWVLFTSSGISSGLYHACDVGTWCALSFHVLQFMDFWLSFMAVVSTFVHMANIDEVSKRVIHTIVAILTALMAATGATRSSNIILVIAIGASGLVIGWLIESSATIRAISFSAMLSLNFTDRLHSIKDRLFNFIKTLRSRFRWGYILLGVVTISLAGLSWKMETDKTYWIWHSLWHVTIYTSSFFFLCSKVTTIDTSTQEGQNVTYELTRQDSSSRV</sequence>
<reference evidence="10 11" key="1">
    <citation type="submission" date="2017-09" db="EMBL/GenBank/DDBJ databases">
        <title>WGS assembly of Aquilegia coerulea Goldsmith.</title>
        <authorList>
            <person name="Hodges S."/>
            <person name="Kramer E."/>
            <person name="Nordborg M."/>
            <person name="Tomkins J."/>
            <person name="Borevitz J."/>
            <person name="Derieg N."/>
            <person name="Yan J."/>
            <person name="Mihaltcheva S."/>
            <person name="Hayes R.D."/>
            <person name="Rokhsar D."/>
        </authorList>
    </citation>
    <scope>NUCLEOTIDE SEQUENCE [LARGE SCALE GENOMIC DNA]</scope>
    <source>
        <strain evidence="11">cv. Goldsmith</strain>
    </source>
</reference>
<evidence type="ECO:0000313" key="11">
    <source>
        <dbReference type="Proteomes" id="UP000230069"/>
    </source>
</evidence>
<feature type="chain" id="PRO_5013740893" description="EGF-like domain-containing protein" evidence="8">
    <location>
        <begin position="24"/>
        <end position="824"/>
    </location>
</feature>
<dbReference type="InterPro" id="IPR000742">
    <property type="entry name" value="EGF"/>
</dbReference>
<dbReference type="InParanoid" id="A0A2G5E160"/>
<evidence type="ECO:0000256" key="6">
    <source>
        <dbReference type="ARBA" id="ARBA00023136"/>
    </source>
</evidence>
<evidence type="ECO:0000256" key="1">
    <source>
        <dbReference type="ARBA" id="ARBA00004651"/>
    </source>
</evidence>
<feature type="transmembrane region" description="Helical" evidence="7">
    <location>
        <begin position="775"/>
        <end position="795"/>
    </location>
</feature>
<feature type="domain" description="EGF-like" evidence="9">
    <location>
        <begin position="558"/>
        <end position="569"/>
    </location>
</feature>
<feature type="signal peptide" evidence="8">
    <location>
        <begin position="1"/>
        <end position="23"/>
    </location>
</feature>
<evidence type="ECO:0000256" key="7">
    <source>
        <dbReference type="SAM" id="Phobius"/>
    </source>
</evidence>
<evidence type="ECO:0000256" key="2">
    <source>
        <dbReference type="ARBA" id="ARBA00005542"/>
    </source>
</evidence>
<dbReference type="FunCoup" id="A0A2G5E160">
    <property type="interactions" value="1332"/>
</dbReference>
<feature type="transmembrane region" description="Helical" evidence="7">
    <location>
        <begin position="636"/>
        <end position="655"/>
    </location>
</feature>
<evidence type="ECO:0000256" key="5">
    <source>
        <dbReference type="ARBA" id="ARBA00022989"/>
    </source>
</evidence>
<organism evidence="10 11">
    <name type="scientific">Aquilegia coerulea</name>
    <name type="common">Rocky mountain columbine</name>
    <dbReference type="NCBI Taxonomy" id="218851"/>
    <lineage>
        <taxon>Eukaryota</taxon>
        <taxon>Viridiplantae</taxon>
        <taxon>Streptophyta</taxon>
        <taxon>Embryophyta</taxon>
        <taxon>Tracheophyta</taxon>
        <taxon>Spermatophyta</taxon>
        <taxon>Magnoliopsida</taxon>
        <taxon>Ranunculales</taxon>
        <taxon>Ranunculaceae</taxon>
        <taxon>Thalictroideae</taxon>
        <taxon>Aquilegia</taxon>
    </lineage>
</organism>
<keyword evidence="8" id="KW-0732">Signal</keyword>
<feature type="transmembrane region" description="Helical" evidence="7">
    <location>
        <begin position="750"/>
        <end position="769"/>
    </location>
</feature>
<keyword evidence="11" id="KW-1185">Reference proteome</keyword>
<feature type="transmembrane region" description="Helical" evidence="7">
    <location>
        <begin position="667"/>
        <end position="684"/>
    </location>
</feature>
<gene>
    <name evidence="10" type="ORF">AQUCO_01300252v1</name>
</gene>
<proteinExistence type="inferred from homology"/>
<feature type="transmembrane region" description="Helical" evidence="7">
    <location>
        <begin position="690"/>
        <end position="707"/>
    </location>
</feature>
<dbReference type="PANTHER" id="PTHR14319:SF3">
    <property type="entry name" value="TRANSMEMBRANE PROTEIN-LIKE PROTEIN"/>
    <property type="match status" value="1"/>
</dbReference>
<accession>A0A2G5E160</accession>
<protein>
    <recommendedName>
        <fullName evidence="9">EGF-like domain-containing protein</fullName>
    </recommendedName>
</protein>
<keyword evidence="5 7" id="KW-1133">Transmembrane helix</keyword>
<evidence type="ECO:0000256" key="3">
    <source>
        <dbReference type="ARBA" id="ARBA00022475"/>
    </source>
</evidence>
<keyword evidence="3" id="KW-1003">Cell membrane</keyword>